<evidence type="ECO:0000313" key="1">
    <source>
        <dbReference type="EMBL" id="KAJ7628561.1"/>
    </source>
</evidence>
<keyword evidence="2" id="KW-1185">Reference proteome</keyword>
<evidence type="ECO:0000313" key="2">
    <source>
        <dbReference type="Proteomes" id="UP001221142"/>
    </source>
</evidence>
<dbReference type="AlphaFoldDB" id="A0AAD7BS69"/>
<dbReference type="Proteomes" id="UP001221142">
    <property type="component" value="Unassembled WGS sequence"/>
</dbReference>
<sequence>MTPAASSFCFLFIPKNVEEATSTVDNIQGRPLQLLDTTSWDTKNTMKAKANENARVQRPLLLRNVTAQGLYIRSRAELPTAHYTKMTTDRTFIAAAAFVTNIFQPRPPPASVTHVLGRPKRGRSVFHSSTSANDLATNPFALGRFETSKETMPRSAPASLPCEALSNFRILPQTLLVPLFSPSSSLCHEHWHKFRLQTNLSGGEPQ</sequence>
<organism evidence="1 2">
    <name type="scientific">Roridomyces roridus</name>
    <dbReference type="NCBI Taxonomy" id="1738132"/>
    <lineage>
        <taxon>Eukaryota</taxon>
        <taxon>Fungi</taxon>
        <taxon>Dikarya</taxon>
        <taxon>Basidiomycota</taxon>
        <taxon>Agaricomycotina</taxon>
        <taxon>Agaricomycetes</taxon>
        <taxon>Agaricomycetidae</taxon>
        <taxon>Agaricales</taxon>
        <taxon>Marasmiineae</taxon>
        <taxon>Mycenaceae</taxon>
        <taxon>Roridomyces</taxon>
    </lineage>
</organism>
<gene>
    <name evidence="1" type="ORF">FB45DRAFT_918629</name>
</gene>
<dbReference type="EMBL" id="JARKIF010000010">
    <property type="protein sequence ID" value="KAJ7628561.1"/>
    <property type="molecule type" value="Genomic_DNA"/>
</dbReference>
<accession>A0AAD7BS69</accession>
<proteinExistence type="predicted"/>
<comment type="caution">
    <text evidence="1">The sequence shown here is derived from an EMBL/GenBank/DDBJ whole genome shotgun (WGS) entry which is preliminary data.</text>
</comment>
<protein>
    <submittedName>
        <fullName evidence="1">Uncharacterized protein</fullName>
    </submittedName>
</protein>
<name>A0AAD7BS69_9AGAR</name>
<reference evidence="1" key="1">
    <citation type="submission" date="2023-03" db="EMBL/GenBank/DDBJ databases">
        <title>Massive genome expansion in bonnet fungi (Mycena s.s.) driven by repeated elements and novel gene families across ecological guilds.</title>
        <authorList>
            <consortium name="Lawrence Berkeley National Laboratory"/>
            <person name="Harder C.B."/>
            <person name="Miyauchi S."/>
            <person name="Viragh M."/>
            <person name="Kuo A."/>
            <person name="Thoen E."/>
            <person name="Andreopoulos B."/>
            <person name="Lu D."/>
            <person name="Skrede I."/>
            <person name="Drula E."/>
            <person name="Henrissat B."/>
            <person name="Morin E."/>
            <person name="Kohler A."/>
            <person name="Barry K."/>
            <person name="LaButti K."/>
            <person name="Morin E."/>
            <person name="Salamov A."/>
            <person name="Lipzen A."/>
            <person name="Mereny Z."/>
            <person name="Hegedus B."/>
            <person name="Baldrian P."/>
            <person name="Stursova M."/>
            <person name="Weitz H."/>
            <person name="Taylor A."/>
            <person name="Grigoriev I.V."/>
            <person name="Nagy L.G."/>
            <person name="Martin F."/>
            <person name="Kauserud H."/>
        </authorList>
    </citation>
    <scope>NUCLEOTIDE SEQUENCE</scope>
    <source>
        <strain evidence="1">9284</strain>
    </source>
</reference>